<gene>
    <name evidence="4" type="ORF">GOM49_13705</name>
</gene>
<comment type="similarity">
    <text evidence="3">Belongs to the DegT/DnrJ/EryC1 family.</text>
</comment>
<protein>
    <submittedName>
        <fullName evidence="4">Aminotransferase class I/II-fold pyridoxal phosphate-dependent enzyme</fullName>
    </submittedName>
</protein>
<dbReference type="Gene3D" id="3.40.640.10">
    <property type="entry name" value="Type I PLP-dependent aspartate aminotransferase-like (Major domain)"/>
    <property type="match status" value="1"/>
</dbReference>
<reference evidence="4 5" key="1">
    <citation type="submission" date="2019-12" db="EMBL/GenBank/DDBJ databases">
        <title>Genome sequenceing of Clostridium bovifaecis.</title>
        <authorList>
            <person name="Yao Y."/>
        </authorList>
    </citation>
    <scope>NUCLEOTIDE SEQUENCE [LARGE SCALE GENOMIC DNA]</scope>
    <source>
        <strain evidence="4 5">BXX</strain>
    </source>
</reference>
<dbReference type="AlphaFoldDB" id="A0A6I6FDQ0"/>
<evidence type="ECO:0000256" key="3">
    <source>
        <dbReference type="RuleBase" id="RU004508"/>
    </source>
</evidence>
<dbReference type="InterPro" id="IPR000653">
    <property type="entry name" value="DegT/StrS_aminotransferase"/>
</dbReference>
<name>A0A6I6FDQ0_9CLOT</name>
<keyword evidence="5" id="KW-1185">Reference proteome</keyword>
<dbReference type="GO" id="GO:0000271">
    <property type="term" value="P:polysaccharide biosynthetic process"/>
    <property type="evidence" value="ECO:0007669"/>
    <property type="project" value="TreeGrafter"/>
</dbReference>
<dbReference type="Pfam" id="PF01041">
    <property type="entry name" value="DegT_DnrJ_EryC1"/>
    <property type="match status" value="1"/>
</dbReference>
<proteinExistence type="inferred from homology"/>
<keyword evidence="2 3" id="KW-0663">Pyridoxal phosphate</keyword>
<dbReference type="InterPro" id="IPR015421">
    <property type="entry name" value="PyrdxlP-dep_Trfase_major"/>
</dbReference>
<dbReference type="GO" id="GO:0030170">
    <property type="term" value="F:pyridoxal phosphate binding"/>
    <property type="evidence" value="ECO:0007669"/>
    <property type="project" value="TreeGrafter"/>
</dbReference>
<evidence type="ECO:0000313" key="5">
    <source>
        <dbReference type="Proteomes" id="UP000422764"/>
    </source>
</evidence>
<dbReference type="InterPro" id="IPR015424">
    <property type="entry name" value="PyrdxlP-dep_Trfase"/>
</dbReference>
<dbReference type="SUPFAM" id="SSF53383">
    <property type="entry name" value="PLP-dependent transferases"/>
    <property type="match status" value="1"/>
</dbReference>
<dbReference type="Gene3D" id="3.90.1150.10">
    <property type="entry name" value="Aspartate Aminotransferase, domain 1"/>
    <property type="match status" value="1"/>
</dbReference>
<feature type="modified residue" description="N6-(pyridoxal phosphate)lysine" evidence="2">
    <location>
        <position position="187"/>
    </location>
</feature>
<organism evidence="4 5">
    <name type="scientific">Clostridium bovifaecis</name>
    <dbReference type="NCBI Taxonomy" id="2184719"/>
    <lineage>
        <taxon>Bacteria</taxon>
        <taxon>Bacillati</taxon>
        <taxon>Bacillota</taxon>
        <taxon>Clostridia</taxon>
        <taxon>Eubacteriales</taxon>
        <taxon>Clostridiaceae</taxon>
        <taxon>Clostridium</taxon>
    </lineage>
</organism>
<keyword evidence="4" id="KW-0808">Transferase</keyword>
<dbReference type="InterPro" id="IPR015422">
    <property type="entry name" value="PyrdxlP-dep_Trfase_small"/>
</dbReference>
<dbReference type="CDD" id="cd00616">
    <property type="entry name" value="AHBA_syn"/>
    <property type="match status" value="1"/>
</dbReference>
<dbReference type="PANTHER" id="PTHR30244:SF34">
    <property type="entry name" value="DTDP-4-AMINO-4,6-DIDEOXYGALACTOSE TRANSAMINASE"/>
    <property type="match status" value="1"/>
</dbReference>
<keyword evidence="4" id="KW-0032">Aminotransferase</keyword>
<dbReference type="GO" id="GO:0008483">
    <property type="term" value="F:transaminase activity"/>
    <property type="evidence" value="ECO:0007669"/>
    <property type="project" value="UniProtKB-KW"/>
</dbReference>
<feature type="active site" description="Proton acceptor" evidence="1">
    <location>
        <position position="187"/>
    </location>
</feature>
<dbReference type="PIRSF" id="PIRSF000390">
    <property type="entry name" value="PLP_StrS"/>
    <property type="match status" value="1"/>
</dbReference>
<dbReference type="PANTHER" id="PTHR30244">
    <property type="entry name" value="TRANSAMINASE"/>
    <property type="match status" value="1"/>
</dbReference>
<evidence type="ECO:0000313" key="4">
    <source>
        <dbReference type="EMBL" id="QGU96005.1"/>
    </source>
</evidence>
<dbReference type="Proteomes" id="UP000422764">
    <property type="component" value="Chromosome"/>
</dbReference>
<accession>A0A6I6FDQ0</accession>
<evidence type="ECO:0000256" key="2">
    <source>
        <dbReference type="PIRSR" id="PIRSR000390-2"/>
    </source>
</evidence>
<dbReference type="FunFam" id="3.90.1150.10:FF:000092">
    <property type="entry name" value="Capsular polysaccharide biosynthesis protein"/>
    <property type="match status" value="1"/>
</dbReference>
<evidence type="ECO:0000256" key="1">
    <source>
        <dbReference type="PIRSR" id="PIRSR000390-1"/>
    </source>
</evidence>
<sequence length="397" mass="44301">MTNKKIPFSPPDVTGAEIDAVIEVMKSGWLTSGPRVAKFEENTAKYCETNHAVAVASATAGMELVLKTLGIGEGDEVITTPYTYASTANVILHRGAKPVFVDVKKDDFLIDIEKLGEAITPRTKAIMTVDVAGVPVDYDAVREVIKTKGREDIVLISDSAHSIGATYKGKKVGGQMDFHVFSYHAVKNLTTAEGGGITYNDNHFHNKEDLYKELKYSSVNGQSKDALTKMQAGAWEYDIITDGLKCNMTDISAAIGLVQLERYEEMLEKRKAIVETYNRILGEKEWAILPFSKEGDTETSYHLYLLRIKNFREEQRNLVIQMLAEMDIATNVHYKPLPMFTLYKSLGYNMEDYPNAYAQYANEITLPLYSILTLEDAEYVANELVKCVEKVLAAKAQ</sequence>
<dbReference type="EMBL" id="CP046522">
    <property type="protein sequence ID" value="QGU96005.1"/>
    <property type="molecule type" value="Genomic_DNA"/>
</dbReference>